<dbReference type="Pfam" id="PF03372">
    <property type="entry name" value="Exo_endo_phos"/>
    <property type="match status" value="1"/>
</dbReference>
<dbReference type="Proteomes" id="UP000256709">
    <property type="component" value="Unassembled WGS sequence"/>
</dbReference>
<evidence type="ECO:0000259" key="2">
    <source>
        <dbReference type="Pfam" id="PF03372"/>
    </source>
</evidence>
<accession>A0A3E0VRG6</accession>
<dbReference type="OrthoDB" id="2340043at2"/>
<protein>
    <recommendedName>
        <fullName evidence="2">Endonuclease/exonuclease/phosphatase domain-containing protein</fullName>
    </recommendedName>
</protein>
<evidence type="ECO:0000256" key="1">
    <source>
        <dbReference type="SAM" id="Phobius"/>
    </source>
</evidence>
<organism evidence="3 4">
    <name type="scientific">Subtercola boreus</name>
    <dbReference type="NCBI Taxonomy" id="120213"/>
    <lineage>
        <taxon>Bacteria</taxon>
        <taxon>Bacillati</taxon>
        <taxon>Actinomycetota</taxon>
        <taxon>Actinomycetes</taxon>
        <taxon>Micrococcales</taxon>
        <taxon>Microbacteriaceae</taxon>
        <taxon>Subtercola</taxon>
    </lineage>
</organism>
<dbReference type="EMBL" id="NBXA01000023">
    <property type="protein sequence ID" value="RFA11457.1"/>
    <property type="molecule type" value="Genomic_DNA"/>
</dbReference>
<dbReference type="InterPro" id="IPR005135">
    <property type="entry name" value="Endo/exonuclease/phosphatase"/>
</dbReference>
<keyword evidence="1" id="KW-1133">Transmembrane helix</keyword>
<dbReference type="Gene3D" id="3.60.10.10">
    <property type="entry name" value="Endonuclease/exonuclease/phosphatase"/>
    <property type="match status" value="1"/>
</dbReference>
<keyword evidence="1" id="KW-0472">Membrane</keyword>
<reference evidence="3 4" key="1">
    <citation type="submission" date="2017-04" db="EMBL/GenBank/DDBJ databases">
        <title>Comparative genome analysis of Subtercola boreus.</title>
        <authorList>
            <person name="Cho Y.-J."/>
            <person name="Cho A."/>
            <person name="Kim O.-S."/>
            <person name="Lee J.-I."/>
        </authorList>
    </citation>
    <scope>NUCLEOTIDE SEQUENCE [LARGE SCALE GENOMIC DNA]</scope>
    <source>
        <strain evidence="3 4">P27444</strain>
    </source>
</reference>
<dbReference type="InterPro" id="IPR036691">
    <property type="entry name" value="Endo/exonu/phosph_ase_sf"/>
</dbReference>
<feature type="transmembrane region" description="Helical" evidence="1">
    <location>
        <begin position="44"/>
        <end position="62"/>
    </location>
</feature>
<comment type="caution">
    <text evidence="3">The sequence shown here is derived from an EMBL/GenBank/DDBJ whole genome shotgun (WGS) entry which is preliminary data.</text>
</comment>
<feature type="domain" description="Endonuclease/exonuclease/phosphatase" evidence="2">
    <location>
        <begin position="114"/>
        <end position="322"/>
    </location>
</feature>
<proteinExistence type="predicted"/>
<dbReference type="GO" id="GO:0003824">
    <property type="term" value="F:catalytic activity"/>
    <property type="evidence" value="ECO:0007669"/>
    <property type="project" value="InterPro"/>
</dbReference>
<sequence>MIVRIVFGVVAVVTLAVLAVLSWPQGFGLEHSIVIAQVVAFRPALAAAAVVLAVLLLAGMLVARRTRGLFGFLTVVLLLFAGGQAAVLATRGWVPDAGHAGASETATDDDIVVLSWNTLGGAADAASIAGLALRLGADVVTLPETPESTAAEVAALMTAGGKPVWAHTSSHGDYLSLSTSILVSTALGEYAVTDTFGDTGTLPSIVVSPVSGDGPTLAAVHPVAPTPDDLEGWRADLDWVDRLCGSPNLIVAGDFNSTLDHLTGIGDCRDAALTAGTAALGTWPTWLPALVGTPIDHVLTTGGWRVVSAEVIQSEDAAGSDHRPTTATLARE</sequence>
<feature type="transmembrane region" description="Helical" evidence="1">
    <location>
        <begin position="69"/>
        <end position="89"/>
    </location>
</feature>
<dbReference type="SUPFAM" id="SSF56219">
    <property type="entry name" value="DNase I-like"/>
    <property type="match status" value="1"/>
</dbReference>
<feature type="transmembrane region" description="Helical" evidence="1">
    <location>
        <begin position="5"/>
        <end position="24"/>
    </location>
</feature>
<keyword evidence="1" id="KW-0812">Transmembrane</keyword>
<dbReference type="AlphaFoldDB" id="A0A3E0VRG6"/>
<evidence type="ECO:0000313" key="4">
    <source>
        <dbReference type="Proteomes" id="UP000256709"/>
    </source>
</evidence>
<evidence type="ECO:0000313" key="3">
    <source>
        <dbReference type="EMBL" id="RFA11457.1"/>
    </source>
</evidence>
<gene>
    <name evidence="3" type="ORF">B7R21_12135</name>
</gene>
<name>A0A3E0VRG6_9MICO</name>
<dbReference type="RefSeq" id="WP_116283527.1">
    <property type="nucleotide sequence ID" value="NZ_NBXA01000023.1"/>
</dbReference>